<dbReference type="InterPro" id="IPR036513">
    <property type="entry name" value="STAS_dom_sf"/>
</dbReference>
<evidence type="ECO:0000256" key="2">
    <source>
        <dbReference type="ARBA" id="ARBA00022692"/>
    </source>
</evidence>
<comment type="subcellular location">
    <subcellularLocation>
        <location evidence="1">Membrane</location>
        <topology evidence="1">Multi-pass membrane protein</topology>
    </subcellularLocation>
</comment>
<dbReference type="Pfam" id="PF01740">
    <property type="entry name" value="STAS"/>
    <property type="match status" value="1"/>
</dbReference>
<keyword evidence="2 5" id="KW-0812">Transmembrane</keyword>
<dbReference type="EMBL" id="CP054698">
    <property type="protein sequence ID" value="QMS86803.1"/>
    <property type="molecule type" value="Genomic_DNA"/>
</dbReference>
<feature type="transmembrane region" description="Helical" evidence="5">
    <location>
        <begin position="320"/>
        <end position="339"/>
    </location>
</feature>
<dbReference type="Gene3D" id="3.30.750.24">
    <property type="entry name" value="STAS domain"/>
    <property type="match status" value="1"/>
</dbReference>
<reference evidence="8" key="1">
    <citation type="submission" date="2020-06" db="EMBL/GenBank/DDBJ databases">
        <title>Nostoc edaphicum CCNP1411 genome.</title>
        <authorList>
            <person name="Fidor A."/>
            <person name="Grabski M."/>
            <person name="Gawor J."/>
            <person name="Gromadka R."/>
            <person name="Wegrzyn G."/>
            <person name="Mazur-Marzec H."/>
        </authorList>
    </citation>
    <scope>NUCLEOTIDE SEQUENCE [LARGE SCALE GENOMIC DNA]</scope>
    <source>
        <strain evidence="8">CCNP1411</strain>
    </source>
</reference>
<feature type="transmembrane region" description="Helical" evidence="5">
    <location>
        <begin position="44"/>
        <end position="62"/>
    </location>
</feature>
<evidence type="ECO:0000313" key="8">
    <source>
        <dbReference type="Proteomes" id="UP000514713"/>
    </source>
</evidence>
<dbReference type="InterPro" id="IPR011547">
    <property type="entry name" value="SLC26A/SulP_dom"/>
</dbReference>
<feature type="transmembrane region" description="Helical" evidence="5">
    <location>
        <begin position="286"/>
        <end position="308"/>
    </location>
</feature>
<feature type="transmembrane region" description="Helical" evidence="5">
    <location>
        <begin position="120"/>
        <end position="141"/>
    </location>
</feature>
<feature type="domain" description="STAS" evidence="6">
    <location>
        <begin position="433"/>
        <end position="551"/>
    </location>
</feature>
<feature type="transmembrane region" description="Helical" evidence="5">
    <location>
        <begin position="195"/>
        <end position="214"/>
    </location>
</feature>
<feature type="transmembrane region" description="Helical" evidence="5">
    <location>
        <begin position="172"/>
        <end position="189"/>
    </location>
</feature>
<organism evidence="7 8">
    <name type="scientific">Nostoc edaphicum CCNP1411</name>
    <dbReference type="NCBI Taxonomy" id="1472755"/>
    <lineage>
        <taxon>Bacteria</taxon>
        <taxon>Bacillati</taxon>
        <taxon>Cyanobacteriota</taxon>
        <taxon>Cyanophyceae</taxon>
        <taxon>Nostocales</taxon>
        <taxon>Nostocaceae</taxon>
        <taxon>Nostoc</taxon>
    </lineage>
</organism>
<accession>A0A7D7QQ22</accession>
<keyword evidence="3 5" id="KW-1133">Transmembrane helix</keyword>
<feature type="transmembrane region" description="Helical" evidence="5">
    <location>
        <begin position="248"/>
        <end position="266"/>
    </location>
</feature>
<dbReference type="GO" id="GO:0016020">
    <property type="term" value="C:membrane"/>
    <property type="evidence" value="ECO:0007669"/>
    <property type="project" value="UniProtKB-SubCell"/>
</dbReference>
<sequence length="567" mass="59986">MSINPINKIHFRNWRGDLFGGLTAAIVALPLALAFGVASGAGAIAGLYGAIIVGFFAALFGGTPAQVSGPTGPMTVVTTTVIATLVARHPDTGLAMAFTIVMLGGLLQILFGVMRLGQYITLLPYTVISGFMSGIGVIIILLQLPPLLGHAGVGGVVTTLQKLPIYLSNPNWVAVGLGLLTLLIVFAVPPKLNRILPSPLLALVAVTIISVVVFRDANLARIGQIPRGLPTLRMPTFSIRELADMLRYGLMLGVLGAIDSLLTSLVADSISRTQHDSDKELIGQGIGNMLAGLFGGLPGAGATMRTVVNVQAGGKTPLSGMIHALVLLLVVFWAGPLTAQIPNAVLAGLLLKVGIDILDWGFIKRAPRISLKGTGLMYLVLFLTVFVDLITAVLVGAFIANVLTIKRLTDLQSDNIQVITDSTGHHNLTPVEQEILTQAGGDILLLKLGGPMSFGAAKSISRRMSLVQDYHALVLDLSEVPSIGITAALAIESIVEDAIAHHRHVWMVITPGQVERRITQLELQRFCKPHHTQDLSSVTLSAQISQVESRLQALKSAFDLIQSKSLA</sequence>
<dbReference type="GO" id="GO:0055085">
    <property type="term" value="P:transmembrane transport"/>
    <property type="evidence" value="ECO:0007669"/>
    <property type="project" value="InterPro"/>
</dbReference>
<gene>
    <name evidence="7" type="ORF">HUN01_04160</name>
</gene>
<feature type="transmembrane region" description="Helical" evidence="5">
    <location>
        <begin position="375"/>
        <end position="400"/>
    </location>
</feature>
<dbReference type="Pfam" id="PF00916">
    <property type="entry name" value="Sulfate_transp"/>
    <property type="match status" value="1"/>
</dbReference>
<keyword evidence="4 5" id="KW-0472">Membrane</keyword>
<evidence type="ECO:0000256" key="4">
    <source>
        <dbReference type="ARBA" id="ARBA00023136"/>
    </source>
</evidence>
<dbReference type="KEGG" id="ned:HUN01_04160"/>
<name>A0A7D7QQ22_9NOSO</name>
<dbReference type="Proteomes" id="UP000514713">
    <property type="component" value="Chromosome"/>
</dbReference>
<evidence type="ECO:0000259" key="6">
    <source>
        <dbReference type="PROSITE" id="PS50801"/>
    </source>
</evidence>
<keyword evidence="8" id="KW-1185">Reference proteome</keyword>
<protein>
    <submittedName>
        <fullName evidence="7">SulP family inorganic anion transporter</fullName>
    </submittedName>
</protein>
<dbReference type="InterPro" id="IPR002645">
    <property type="entry name" value="STAS_dom"/>
</dbReference>
<feature type="transmembrane region" description="Helical" evidence="5">
    <location>
        <begin position="345"/>
        <end position="363"/>
    </location>
</feature>
<dbReference type="SUPFAM" id="SSF52091">
    <property type="entry name" value="SpoIIaa-like"/>
    <property type="match status" value="1"/>
</dbReference>
<evidence type="ECO:0000256" key="1">
    <source>
        <dbReference type="ARBA" id="ARBA00004141"/>
    </source>
</evidence>
<proteinExistence type="predicted"/>
<dbReference type="CDD" id="cd07042">
    <property type="entry name" value="STAS_SulP_like_sulfate_transporter"/>
    <property type="match status" value="1"/>
</dbReference>
<evidence type="ECO:0000256" key="3">
    <source>
        <dbReference type="ARBA" id="ARBA00022989"/>
    </source>
</evidence>
<dbReference type="PROSITE" id="PS50801">
    <property type="entry name" value="STAS"/>
    <property type="match status" value="1"/>
</dbReference>
<feature type="transmembrane region" description="Helical" evidence="5">
    <location>
        <begin position="93"/>
        <end position="113"/>
    </location>
</feature>
<evidence type="ECO:0000256" key="5">
    <source>
        <dbReference type="SAM" id="Phobius"/>
    </source>
</evidence>
<dbReference type="AlphaFoldDB" id="A0A7D7QQ22"/>
<evidence type="ECO:0000313" key="7">
    <source>
        <dbReference type="EMBL" id="QMS86803.1"/>
    </source>
</evidence>
<dbReference type="PANTHER" id="PTHR11814">
    <property type="entry name" value="SULFATE TRANSPORTER"/>
    <property type="match status" value="1"/>
</dbReference>
<dbReference type="InterPro" id="IPR001902">
    <property type="entry name" value="SLC26A/SulP_fam"/>
</dbReference>